<organism evidence="1">
    <name type="scientific">marine sediment metagenome</name>
    <dbReference type="NCBI Taxonomy" id="412755"/>
    <lineage>
        <taxon>unclassified sequences</taxon>
        <taxon>metagenomes</taxon>
        <taxon>ecological metagenomes</taxon>
    </lineage>
</organism>
<dbReference type="AlphaFoldDB" id="X0TB40"/>
<dbReference type="EMBL" id="BARS01014138">
    <property type="protein sequence ID" value="GAF90419.1"/>
    <property type="molecule type" value="Genomic_DNA"/>
</dbReference>
<proteinExistence type="predicted"/>
<feature type="non-terminal residue" evidence="1">
    <location>
        <position position="1"/>
    </location>
</feature>
<dbReference type="Gene3D" id="3.90.1140.10">
    <property type="entry name" value="Cyclic phosphodiesterase"/>
    <property type="match status" value="1"/>
</dbReference>
<protein>
    <submittedName>
        <fullName evidence="1">Uncharacterized protein</fullName>
    </submittedName>
</protein>
<sequence length="63" mass="7074">ARIRRRAARWEVEALVDSVAKYEVAERACMRVSEVSVVRSDLRPEGPIYTQLFQASLTGGEGH</sequence>
<name>X0TB40_9ZZZZ</name>
<reference evidence="1" key="1">
    <citation type="journal article" date="2014" name="Front. Microbiol.">
        <title>High frequency of phylogenetically diverse reductive dehalogenase-homologous genes in deep subseafloor sedimentary metagenomes.</title>
        <authorList>
            <person name="Kawai M."/>
            <person name="Futagami T."/>
            <person name="Toyoda A."/>
            <person name="Takaki Y."/>
            <person name="Nishi S."/>
            <person name="Hori S."/>
            <person name="Arai W."/>
            <person name="Tsubouchi T."/>
            <person name="Morono Y."/>
            <person name="Uchiyama I."/>
            <person name="Ito T."/>
            <person name="Fujiyama A."/>
            <person name="Inagaki F."/>
            <person name="Takami H."/>
        </authorList>
    </citation>
    <scope>NUCLEOTIDE SEQUENCE</scope>
    <source>
        <strain evidence="1">Expedition CK06-06</strain>
    </source>
</reference>
<gene>
    <name evidence="1" type="ORF">S01H1_24061</name>
</gene>
<evidence type="ECO:0000313" key="1">
    <source>
        <dbReference type="EMBL" id="GAF90419.1"/>
    </source>
</evidence>
<comment type="caution">
    <text evidence="1">The sequence shown here is derived from an EMBL/GenBank/DDBJ whole genome shotgun (WGS) entry which is preliminary data.</text>
</comment>
<accession>X0TB40</accession>